<dbReference type="EMBL" id="JBBXMP010000002">
    <property type="protein sequence ID" value="KAL0072031.1"/>
    <property type="molecule type" value="Genomic_DNA"/>
</dbReference>
<protein>
    <recommendedName>
        <fullName evidence="4">BHLH domain-containing protein</fullName>
    </recommendedName>
</protein>
<feature type="compositionally biased region" description="Low complexity" evidence="1">
    <location>
        <begin position="151"/>
        <end position="167"/>
    </location>
</feature>
<keyword evidence="3" id="KW-1185">Reference proteome</keyword>
<accession>A0ABR3AF59</accession>
<sequence length="303" mass="33530">MYPNHPTAHHEDSNIHRHEDIGSLGDQWHAAQTYGNLMSPPPAYDFDRTSTSYPMLPCTTSTPVQFPVNQEEVITHFSYPSAGVASQPLPLASAPEPMQSCHVQGFIKSDPGSPCTSSGPINMFQDTPQTVSINTFPTPSELLYEIQSNEATSPASDSSGDSGSTSSQRVQSCVPVGLPLVQPTELPTFTQPARDGISSHEKKRQLLECLEQYVLYLHEQLALVGVEPVPLERTANYRGLSSRSIRTLLVHTENMNRKLNSTIVAEEERFLRLREALDKRRMPFGSMQSVHPGFKNNVTLPFI</sequence>
<evidence type="ECO:0008006" key="4">
    <source>
        <dbReference type="Google" id="ProtNLM"/>
    </source>
</evidence>
<proteinExistence type="predicted"/>
<gene>
    <name evidence="2" type="ORF">AAF712_000954</name>
</gene>
<evidence type="ECO:0000313" key="3">
    <source>
        <dbReference type="Proteomes" id="UP001437256"/>
    </source>
</evidence>
<organism evidence="2 3">
    <name type="scientific">Marasmius tenuissimus</name>
    <dbReference type="NCBI Taxonomy" id="585030"/>
    <lineage>
        <taxon>Eukaryota</taxon>
        <taxon>Fungi</taxon>
        <taxon>Dikarya</taxon>
        <taxon>Basidiomycota</taxon>
        <taxon>Agaricomycotina</taxon>
        <taxon>Agaricomycetes</taxon>
        <taxon>Agaricomycetidae</taxon>
        <taxon>Agaricales</taxon>
        <taxon>Marasmiineae</taxon>
        <taxon>Marasmiaceae</taxon>
        <taxon>Marasmius</taxon>
    </lineage>
</organism>
<name>A0ABR3AF59_9AGAR</name>
<dbReference type="Proteomes" id="UP001437256">
    <property type="component" value="Unassembled WGS sequence"/>
</dbReference>
<comment type="caution">
    <text evidence="2">The sequence shown here is derived from an EMBL/GenBank/DDBJ whole genome shotgun (WGS) entry which is preliminary data.</text>
</comment>
<evidence type="ECO:0000256" key="1">
    <source>
        <dbReference type="SAM" id="MobiDB-lite"/>
    </source>
</evidence>
<reference evidence="2 3" key="1">
    <citation type="submission" date="2024-05" db="EMBL/GenBank/DDBJ databases">
        <title>A draft genome resource for the thread blight pathogen Marasmius tenuissimus strain MS-2.</title>
        <authorList>
            <person name="Yulfo-Soto G.E."/>
            <person name="Baruah I.K."/>
            <person name="Amoako-Attah I."/>
            <person name="Bukari Y."/>
            <person name="Meinhardt L.W."/>
            <person name="Bailey B.A."/>
            <person name="Cohen S.P."/>
        </authorList>
    </citation>
    <scope>NUCLEOTIDE SEQUENCE [LARGE SCALE GENOMIC DNA]</scope>
    <source>
        <strain evidence="2 3">MS-2</strain>
    </source>
</reference>
<feature type="region of interest" description="Disordered" evidence="1">
    <location>
        <begin position="150"/>
        <end position="169"/>
    </location>
</feature>
<evidence type="ECO:0000313" key="2">
    <source>
        <dbReference type="EMBL" id="KAL0072031.1"/>
    </source>
</evidence>